<evidence type="ECO:0000313" key="6">
    <source>
        <dbReference type="Proteomes" id="UP000317209"/>
    </source>
</evidence>
<dbReference type="SUPFAM" id="SSF49265">
    <property type="entry name" value="Fibronectin type III"/>
    <property type="match status" value="1"/>
</dbReference>
<keyword evidence="3" id="KW-0732">Signal</keyword>
<dbReference type="CDD" id="cd00063">
    <property type="entry name" value="FN3"/>
    <property type="match status" value="1"/>
</dbReference>
<sequence>MLPSHVTPRRRILAGGALLTAAILVAGFAGPAQADDPAPVQVVDGLIDTTDLISLGLPQAGNAETVTIFEPGDADDKFNHGTVLLPFRGRLYAQWQSSALDEDAPETVVKYSVSDDGNTWSTPEALTAPRTDGYTSNGGWWTDGETLVAYLNVWPAALQPRGGYTEYVTSTDGENWSAPQRVTDENGEPVDGIIEQDVKALPSGRVLTAFHVQPGLQVKPYYTDDPLGVTGWTQGEFDNQAYLPDEMSRELEPSWHVRQDGSIVMTFRDQGGSSMFKLASVSEDDGETWSDSVVTNVPDSRTKQSAGNLPDGTAYLVGSLTGTKTRYPLVIVLSADGQTFDDGYVLRDADDLQPRRYEGKSKNLGYSYQKSVVWGDYLYVSYGTNKEDVEFTRIPVGDLTQRDVPGAVPQPSAVGAGRSLHVTWTAPADQGDGALTGYIVEAVAKSGRTVRVEVAAGQTSTTLTGVHPGRYRVTVTAVNAFGEGAQSAPSGWTNVNGSRG</sequence>
<accession>A0A543B9J8</accession>
<dbReference type="InterPro" id="IPR013783">
    <property type="entry name" value="Ig-like_fold"/>
</dbReference>
<proteinExistence type="predicted"/>
<feature type="chain" id="PRO_5021749899" evidence="3">
    <location>
        <begin position="35"/>
        <end position="500"/>
    </location>
</feature>
<feature type="signal peptide" evidence="3">
    <location>
        <begin position="1"/>
        <end position="34"/>
    </location>
</feature>
<dbReference type="AlphaFoldDB" id="A0A543B9J8"/>
<dbReference type="PROSITE" id="PS50853">
    <property type="entry name" value="FN3"/>
    <property type="match status" value="1"/>
</dbReference>
<dbReference type="EMBL" id="VFOX01000002">
    <property type="protein sequence ID" value="TQL81520.1"/>
    <property type="molecule type" value="Genomic_DNA"/>
</dbReference>
<dbReference type="Pfam" id="PF00041">
    <property type="entry name" value="fn3"/>
    <property type="match status" value="1"/>
</dbReference>
<keyword evidence="1" id="KW-0326">Glycosidase</keyword>
<dbReference type="InterPro" id="IPR006311">
    <property type="entry name" value="TAT_signal"/>
</dbReference>
<protein>
    <submittedName>
        <fullName evidence="5">Fibronectin type III domain protein</fullName>
    </submittedName>
</protein>
<dbReference type="Pfam" id="PF13088">
    <property type="entry name" value="BNR_2"/>
    <property type="match status" value="1"/>
</dbReference>
<dbReference type="InterPro" id="IPR003961">
    <property type="entry name" value="FN3_dom"/>
</dbReference>
<dbReference type="SUPFAM" id="SSF50939">
    <property type="entry name" value="Sialidases"/>
    <property type="match status" value="1"/>
</dbReference>
<dbReference type="OrthoDB" id="41724at2"/>
<keyword evidence="6" id="KW-1185">Reference proteome</keyword>
<keyword evidence="1" id="KW-0378">Hydrolase</keyword>
<dbReference type="Gene3D" id="2.60.40.10">
    <property type="entry name" value="Immunoglobulins"/>
    <property type="match status" value="1"/>
</dbReference>
<dbReference type="InterPro" id="IPR036116">
    <property type="entry name" value="FN3_sf"/>
</dbReference>
<dbReference type="CDD" id="cd15482">
    <property type="entry name" value="Sialidase_non-viral"/>
    <property type="match status" value="1"/>
</dbReference>
<evidence type="ECO:0000256" key="3">
    <source>
        <dbReference type="SAM" id="SignalP"/>
    </source>
</evidence>
<evidence type="ECO:0000256" key="1">
    <source>
        <dbReference type="ARBA" id="ARBA00023295"/>
    </source>
</evidence>
<comment type="caution">
    <text evidence="5">The sequence shown here is derived from an EMBL/GenBank/DDBJ whole genome shotgun (WGS) entry which is preliminary data.</text>
</comment>
<gene>
    <name evidence="5" type="ORF">FB560_2992</name>
</gene>
<feature type="domain" description="Fibronectin type-III" evidence="4">
    <location>
        <begin position="405"/>
        <end position="498"/>
    </location>
</feature>
<dbReference type="GO" id="GO:0000272">
    <property type="term" value="P:polysaccharide catabolic process"/>
    <property type="evidence" value="ECO:0007669"/>
    <property type="project" value="UniProtKB-KW"/>
</dbReference>
<name>A0A543B9J8_9MICO</name>
<evidence type="ECO:0000256" key="2">
    <source>
        <dbReference type="ARBA" id="ARBA00023326"/>
    </source>
</evidence>
<evidence type="ECO:0000313" key="5">
    <source>
        <dbReference type="EMBL" id="TQL81520.1"/>
    </source>
</evidence>
<dbReference type="PANTHER" id="PTHR43752:SF2">
    <property type="entry name" value="BNR_ASP-BOX REPEAT FAMILY PROTEIN"/>
    <property type="match status" value="1"/>
</dbReference>
<dbReference type="Proteomes" id="UP000317209">
    <property type="component" value="Unassembled WGS sequence"/>
</dbReference>
<dbReference type="InterPro" id="IPR036278">
    <property type="entry name" value="Sialidase_sf"/>
</dbReference>
<organism evidence="5 6">
    <name type="scientific">Microbacterium saperdae</name>
    <dbReference type="NCBI Taxonomy" id="69368"/>
    <lineage>
        <taxon>Bacteria</taxon>
        <taxon>Bacillati</taxon>
        <taxon>Actinomycetota</taxon>
        <taxon>Actinomycetes</taxon>
        <taxon>Micrococcales</taxon>
        <taxon>Microbacteriaceae</taxon>
        <taxon>Microbacterium</taxon>
    </lineage>
</organism>
<keyword evidence="2" id="KW-0119">Carbohydrate metabolism</keyword>
<keyword evidence="2" id="KW-0624">Polysaccharide degradation</keyword>
<dbReference type="SMART" id="SM00060">
    <property type="entry name" value="FN3"/>
    <property type="match status" value="1"/>
</dbReference>
<dbReference type="InterPro" id="IPR011040">
    <property type="entry name" value="Sialidase"/>
</dbReference>
<dbReference type="RefSeq" id="WP_141873308.1">
    <property type="nucleotide sequence ID" value="NZ_VFOX01000002.1"/>
</dbReference>
<dbReference type="PANTHER" id="PTHR43752">
    <property type="entry name" value="BNR/ASP-BOX REPEAT FAMILY PROTEIN"/>
    <property type="match status" value="1"/>
</dbReference>
<evidence type="ECO:0000259" key="4">
    <source>
        <dbReference type="PROSITE" id="PS50853"/>
    </source>
</evidence>
<dbReference type="PROSITE" id="PS51318">
    <property type="entry name" value="TAT"/>
    <property type="match status" value="1"/>
</dbReference>
<dbReference type="Gene3D" id="2.120.10.10">
    <property type="match status" value="1"/>
</dbReference>
<reference evidence="5 6" key="1">
    <citation type="submission" date="2019-06" db="EMBL/GenBank/DDBJ databases">
        <title>Sequencing the genomes of 1000 actinobacteria strains.</title>
        <authorList>
            <person name="Klenk H.-P."/>
        </authorList>
    </citation>
    <scope>NUCLEOTIDE SEQUENCE [LARGE SCALE GENOMIC DNA]</scope>
    <source>
        <strain evidence="5 6">DSM 20169</strain>
    </source>
</reference>
<dbReference type="GO" id="GO:0016798">
    <property type="term" value="F:hydrolase activity, acting on glycosyl bonds"/>
    <property type="evidence" value="ECO:0007669"/>
    <property type="project" value="UniProtKB-KW"/>
</dbReference>